<accession>A0A0C3ENT4</accession>
<evidence type="ECO:0000313" key="2">
    <source>
        <dbReference type="EMBL" id="KIM69854.1"/>
    </source>
</evidence>
<dbReference type="EMBL" id="KN822006">
    <property type="protein sequence ID" value="KIM69854.1"/>
    <property type="molecule type" value="Genomic_DNA"/>
</dbReference>
<reference evidence="2 3" key="1">
    <citation type="submission" date="2014-04" db="EMBL/GenBank/DDBJ databases">
        <authorList>
            <consortium name="DOE Joint Genome Institute"/>
            <person name="Kuo A."/>
            <person name="Kohler A."/>
            <person name="Nagy L.G."/>
            <person name="Floudas D."/>
            <person name="Copeland A."/>
            <person name="Barry K.W."/>
            <person name="Cichocki N."/>
            <person name="Veneault-Fourrey C."/>
            <person name="LaButti K."/>
            <person name="Lindquist E.A."/>
            <person name="Lipzen A."/>
            <person name="Lundell T."/>
            <person name="Morin E."/>
            <person name="Murat C."/>
            <person name="Sun H."/>
            <person name="Tunlid A."/>
            <person name="Henrissat B."/>
            <person name="Grigoriev I.V."/>
            <person name="Hibbett D.S."/>
            <person name="Martin F."/>
            <person name="Nordberg H.P."/>
            <person name="Cantor M.N."/>
            <person name="Hua S.X."/>
        </authorList>
    </citation>
    <scope>NUCLEOTIDE SEQUENCE [LARGE SCALE GENOMIC DNA]</scope>
    <source>
        <strain evidence="2 3">Foug A</strain>
    </source>
</reference>
<evidence type="ECO:0000256" key="1">
    <source>
        <dbReference type="SAM" id="MobiDB-lite"/>
    </source>
</evidence>
<feature type="region of interest" description="Disordered" evidence="1">
    <location>
        <begin position="193"/>
        <end position="239"/>
    </location>
</feature>
<keyword evidence="3" id="KW-1185">Reference proteome</keyword>
<name>A0A0C3ENT4_9AGAM</name>
<organism evidence="2 3">
    <name type="scientific">Scleroderma citrinum Foug A</name>
    <dbReference type="NCBI Taxonomy" id="1036808"/>
    <lineage>
        <taxon>Eukaryota</taxon>
        <taxon>Fungi</taxon>
        <taxon>Dikarya</taxon>
        <taxon>Basidiomycota</taxon>
        <taxon>Agaricomycotina</taxon>
        <taxon>Agaricomycetes</taxon>
        <taxon>Agaricomycetidae</taxon>
        <taxon>Boletales</taxon>
        <taxon>Sclerodermatineae</taxon>
        <taxon>Sclerodermataceae</taxon>
        <taxon>Scleroderma</taxon>
    </lineage>
</organism>
<reference evidence="3" key="2">
    <citation type="submission" date="2015-01" db="EMBL/GenBank/DDBJ databases">
        <title>Evolutionary Origins and Diversification of the Mycorrhizal Mutualists.</title>
        <authorList>
            <consortium name="DOE Joint Genome Institute"/>
            <consortium name="Mycorrhizal Genomics Consortium"/>
            <person name="Kohler A."/>
            <person name="Kuo A."/>
            <person name="Nagy L.G."/>
            <person name="Floudas D."/>
            <person name="Copeland A."/>
            <person name="Barry K.W."/>
            <person name="Cichocki N."/>
            <person name="Veneault-Fourrey C."/>
            <person name="LaButti K."/>
            <person name="Lindquist E.A."/>
            <person name="Lipzen A."/>
            <person name="Lundell T."/>
            <person name="Morin E."/>
            <person name="Murat C."/>
            <person name="Riley R."/>
            <person name="Ohm R."/>
            <person name="Sun H."/>
            <person name="Tunlid A."/>
            <person name="Henrissat B."/>
            <person name="Grigoriev I.V."/>
            <person name="Hibbett D.S."/>
            <person name="Martin F."/>
        </authorList>
    </citation>
    <scope>NUCLEOTIDE SEQUENCE [LARGE SCALE GENOMIC DNA]</scope>
    <source>
        <strain evidence="3">Foug A</strain>
    </source>
</reference>
<dbReference type="OrthoDB" id="2687208at2759"/>
<evidence type="ECO:0000313" key="3">
    <source>
        <dbReference type="Proteomes" id="UP000053989"/>
    </source>
</evidence>
<proteinExistence type="predicted"/>
<dbReference type="Proteomes" id="UP000053989">
    <property type="component" value="Unassembled WGS sequence"/>
</dbReference>
<gene>
    <name evidence="2" type="ORF">SCLCIDRAFT_19635</name>
</gene>
<dbReference type="HOGENOM" id="CLU_076164_0_0_1"/>
<dbReference type="AlphaFoldDB" id="A0A0C3ENT4"/>
<sequence length="317" mass="36295">MSEHQVDCTKPKPVLPHKNVRRKKASPYLVHRWVPPTEFEFSSMALRSLHADEADVKVAETTITESFKDLYKEVSKDVLREAVMAQYAECEVTHYRALSSTWELEKHKRWGHFHLHCLKHFKSQNNDCQQKLQLWQNLCANMGIDVGSEDDLVWHMLHLQTSALNNMQEQYKHIEEIRITRGVVLDSQWGDPPILMKDPGASDPEVLSSSDQETSDDSEEKKYLSMNPPPPSPSLESTPDITASAKVIMYAEMIVKDIFPDRTLAKELARNSLQKVLDSVSASERQCWENDKMASEKVIMQLEGLPTMLCKSFKRAG</sequence>
<dbReference type="InParanoid" id="A0A0C3ENT4"/>
<protein>
    <submittedName>
        <fullName evidence="2">Uncharacterized protein</fullName>
    </submittedName>
</protein>
<dbReference type="STRING" id="1036808.A0A0C3ENT4"/>